<evidence type="ECO:0000259" key="1">
    <source>
        <dbReference type="PROSITE" id="PS51832"/>
    </source>
</evidence>
<proteinExistence type="predicted"/>
<accession>A0ABN0NY70</accession>
<dbReference type="InterPro" id="IPR037522">
    <property type="entry name" value="HD_GYP_dom"/>
</dbReference>
<reference evidence="2 3" key="1">
    <citation type="submission" date="2013-08" db="EMBL/GenBank/DDBJ databases">
        <authorList>
            <person name="Weinstock G."/>
            <person name="Sodergren E."/>
            <person name="Wylie T."/>
            <person name="Fulton L."/>
            <person name="Fulton R."/>
            <person name="Fronick C."/>
            <person name="O'Laughlin M."/>
            <person name="Godfrey J."/>
            <person name="Miner T."/>
            <person name="Herter B."/>
            <person name="Appelbaum E."/>
            <person name="Cordes M."/>
            <person name="Lek S."/>
            <person name="Wollam A."/>
            <person name="Pepin K.H."/>
            <person name="Palsikar V.B."/>
            <person name="Mitreva M."/>
            <person name="Wilson R.K."/>
        </authorList>
    </citation>
    <scope>NUCLEOTIDE SEQUENCE [LARGE SCALE GENOMIC DNA]</scope>
    <source>
        <strain evidence="2 3">ATCC 700332</strain>
    </source>
</reference>
<dbReference type="PANTHER" id="PTHR43155:SF2">
    <property type="entry name" value="CYCLIC DI-GMP PHOSPHODIESTERASE PA4108"/>
    <property type="match status" value="1"/>
</dbReference>
<keyword evidence="3" id="KW-1185">Reference proteome</keyword>
<evidence type="ECO:0000313" key="3">
    <source>
        <dbReference type="Proteomes" id="UP000016649"/>
    </source>
</evidence>
<sequence>MNSFAIADLKAGSFFTADAMLDDKFILLNGLTPLTDGLLKALKDWSFTQIFSSGKITGAGIEAAQKTENTTAINQNTAAKSAAAVSEKTKLSIEAAEEKNEDIAAMEDVRLQAVKKGYREYENYINQIYTRFATHKELNQQEIANVVKDMCTFIKENKRYVLRLSPWLNSKNKDFLTSHSMCSTVFALTIGLQLRLPPAKLIELGIACIVHELGMIRLPPQLYMSENPLSLAQKKAIHTHPILTYNILKDYGFPLSICLAVLEHHEREDGSGYPRKLDGDKISMYAKIISVACSVAAITAPRRYKEAQTIYTAMVEMLKNMGNQYDERIIKALLYSISLFPIGSYVHLEGGKIGLIVDTNSLDPKNPFVQILNETEENGKPKIVETGEYGVKIIRVLTQEETVDVVASLKKAAQAK</sequence>
<dbReference type="EMBL" id="AWVH01000033">
    <property type="protein sequence ID" value="ERJ92587.1"/>
    <property type="molecule type" value="Genomic_DNA"/>
</dbReference>
<dbReference type="PROSITE" id="PS51832">
    <property type="entry name" value="HD_GYP"/>
    <property type="match status" value="1"/>
</dbReference>
<dbReference type="Pfam" id="PF13487">
    <property type="entry name" value="HD_5"/>
    <property type="match status" value="1"/>
</dbReference>
<name>A0ABN0NY70_TRELE</name>
<organism evidence="2 3">
    <name type="scientific">Treponema lecithinolyticum ATCC 700332</name>
    <dbReference type="NCBI Taxonomy" id="1321815"/>
    <lineage>
        <taxon>Bacteria</taxon>
        <taxon>Pseudomonadati</taxon>
        <taxon>Spirochaetota</taxon>
        <taxon>Spirochaetia</taxon>
        <taxon>Spirochaetales</taxon>
        <taxon>Treponemataceae</taxon>
        <taxon>Treponema</taxon>
    </lineage>
</organism>
<dbReference type="Gene3D" id="1.10.3210.10">
    <property type="entry name" value="Hypothetical protein af1432"/>
    <property type="match status" value="1"/>
</dbReference>
<dbReference type="Proteomes" id="UP000016649">
    <property type="component" value="Unassembled WGS sequence"/>
</dbReference>
<dbReference type="SUPFAM" id="SSF109604">
    <property type="entry name" value="HD-domain/PDEase-like"/>
    <property type="match status" value="1"/>
</dbReference>
<dbReference type="CDD" id="cd00077">
    <property type="entry name" value="HDc"/>
    <property type="match status" value="1"/>
</dbReference>
<feature type="domain" description="HD-GYP" evidence="1">
    <location>
        <begin position="154"/>
        <end position="349"/>
    </location>
</feature>
<dbReference type="PANTHER" id="PTHR43155">
    <property type="entry name" value="CYCLIC DI-GMP PHOSPHODIESTERASE PA4108-RELATED"/>
    <property type="match status" value="1"/>
</dbReference>
<gene>
    <name evidence="2" type="ORF">HMPREF9193_01344</name>
</gene>
<dbReference type="InterPro" id="IPR003607">
    <property type="entry name" value="HD/PDEase_dom"/>
</dbReference>
<comment type="caution">
    <text evidence="2">The sequence shown here is derived from an EMBL/GenBank/DDBJ whole genome shotgun (WGS) entry which is preliminary data.</text>
</comment>
<dbReference type="RefSeq" id="WP_021687550.1">
    <property type="nucleotide sequence ID" value="NZ_KI260567.1"/>
</dbReference>
<protein>
    <submittedName>
        <fullName evidence="2">HD domain protein</fullName>
    </submittedName>
</protein>
<evidence type="ECO:0000313" key="2">
    <source>
        <dbReference type="EMBL" id="ERJ92587.1"/>
    </source>
</evidence>